<name>A0A383AVC6_9ZZZZ</name>
<dbReference type="Gene3D" id="3.30.1130.10">
    <property type="match status" value="1"/>
</dbReference>
<protein>
    <recommendedName>
        <fullName evidence="1">Dihydroneopterin aldolase/epimerase domain-containing protein</fullName>
    </recommendedName>
</protein>
<dbReference type="GO" id="GO:0004150">
    <property type="term" value="F:dihydroneopterin aldolase activity"/>
    <property type="evidence" value="ECO:0007669"/>
    <property type="project" value="InterPro"/>
</dbReference>
<dbReference type="SUPFAM" id="SSF55620">
    <property type="entry name" value="Tetrahydrobiopterin biosynthesis enzymes-like"/>
    <property type="match status" value="1"/>
</dbReference>
<dbReference type="EMBL" id="UINC01194855">
    <property type="protein sequence ID" value="SVE11145.1"/>
    <property type="molecule type" value="Genomic_DNA"/>
</dbReference>
<sequence length="85" mass="9667">MDVDIGDSTFADDINETIDYTKIAEIATQLAITKKYKLIESFCRDLNNLFLDTYTIIQQSIITVKKPNALPKAKYAAFSMKKSRI</sequence>
<dbReference type="AlphaFoldDB" id="A0A383AVC6"/>
<gene>
    <name evidence="2" type="ORF">METZ01_LOCUS463999</name>
</gene>
<accession>A0A383AVC6</accession>
<evidence type="ECO:0000313" key="2">
    <source>
        <dbReference type="EMBL" id="SVE11145.1"/>
    </source>
</evidence>
<proteinExistence type="predicted"/>
<evidence type="ECO:0000259" key="1">
    <source>
        <dbReference type="SMART" id="SM00905"/>
    </source>
</evidence>
<dbReference type="SMART" id="SM00905">
    <property type="entry name" value="FolB"/>
    <property type="match status" value="1"/>
</dbReference>
<organism evidence="2">
    <name type="scientific">marine metagenome</name>
    <dbReference type="NCBI Taxonomy" id="408172"/>
    <lineage>
        <taxon>unclassified sequences</taxon>
        <taxon>metagenomes</taxon>
        <taxon>ecological metagenomes</taxon>
    </lineage>
</organism>
<dbReference type="GO" id="GO:0006760">
    <property type="term" value="P:folic acid-containing compound metabolic process"/>
    <property type="evidence" value="ECO:0007669"/>
    <property type="project" value="InterPro"/>
</dbReference>
<dbReference type="InterPro" id="IPR006157">
    <property type="entry name" value="FolB_dom"/>
</dbReference>
<reference evidence="2" key="1">
    <citation type="submission" date="2018-05" db="EMBL/GenBank/DDBJ databases">
        <authorList>
            <person name="Lanie J.A."/>
            <person name="Ng W.-L."/>
            <person name="Kazmierczak K.M."/>
            <person name="Andrzejewski T.M."/>
            <person name="Davidsen T.M."/>
            <person name="Wayne K.J."/>
            <person name="Tettelin H."/>
            <person name="Glass J.I."/>
            <person name="Rusch D."/>
            <person name="Podicherti R."/>
            <person name="Tsui H.-C.T."/>
            <person name="Winkler M.E."/>
        </authorList>
    </citation>
    <scope>NUCLEOTIDE SEQUENCE</scope>
</reference>
<dbReference type="InterPro" id="IPR043133">
    <property type="entry name" value="GTP-CH-I_C/QueF"/>
</dbReference>
<dbReference type="Pfam" id="PF02152">
    <property type="entry name" value="FolB"/>
    <property type="match status" value="1"/>
</dbReference>
<feature type="domain" description="Dihydroneopterin aldolase/epimerase" evidence="1">
    <location>
        <begin position="2"/>
        <end position="82"/>
    </location>
</feature>